<evidence type="ECO:0000313" key="3">
    <source>
        <dbReference type="Proteomes" id="UP000092967"/>
    </source>
</evidence>
<keyword evidence="1" id="KW-0812">Transmembrane</keyword>
<dbReference type="Proteomes" id="UP000092967">
    <property type="component" value="Chromosome"/>
</dbReference>
<keyword evidence="1" id="KW-0472">Membrane</keyword>
<name>A0A1B1Y7D0_9FLAO</name>
<protein>
    <recommendedName>
        <fullName evidence="4">Polyketide cyclase</fullName>
    </recommendedName>
</protein>
<dbReference type="RefSeq" id="WP_068827055.1">
    <property type="nucleotide sequence ID" value="NZ_CP014224.1"/>
</dbReference>
<dbReference type="Gene3D" id="3.30.530.20">
    <property type="match status" value="1"/>
</dbReference>
<reference evidence="2 3" key="1">
    <citation type="submission" date="2016-02" db="EMBL/GenBank/DDBJ databases">
        <authorList>
            <person name="Wen L."/>
            <person name="He K."/>
            <person name="Yang H."/>
        </authorList>
    </citation>
    <scope>NUCLEOTIDE SEQUENCE [LARGE SCALE GENOMIC DNA]</scope>
    <source>
        <strain evidence="2 3">CZ1127</strain>
    </source>
</reference>
<dbReference type="EMBL" id="CP014224">
    <property type="protein sequence ID" value="ANW96675.1"/>
    <property type="molecule type" value="Genomic_DNA"/>
</dbReference>
<evidence type="ECO:0008006" key="4">
    <source>
        <dbReference type="Google" id="ProtNLM"/>
    </source>
</evidence>
<sequence length="176" mass="19973">MKKFFLYGSLVIIAAIFVMMIIAPKSETVQRSITIEEPVDVVYPYFASLQNMEDYAVWQALDPNTIHEYRGAGNSVGSVHAWKSEHEQVGVGEQEIIAMIPNKEIISELRFKEPFESTSTAFLKFEENGNQTKVIWGYEASYGALESLFMMFLDMDKLLGPDFEKGLAKAKEIIEE</sequence>
<feature type="transmembrane region" description="Helical" evidence="1">
    <location>
        <begin position="6"/>
        <end position="23"/>
    </location>
</feature>
<accession>A0A1B1Y7D0</accession>
<evidence type="ECO:0000256" key="1">
    <source>
        <dbReference type="SAM" id="Phobius"/>
    </source>
</evidence>
<dbReference type="InterPro" id="IPR023393">
    <property type="entry name" value="START-like_dom_sf"/>
</dbReference>
<keyword evidence="3" id="KW-1185">Reference proteome</keyword>
<dbReference type="SUPFAM" id="SSF55961">
    <property type="entry name" value="Bet v1-like"/>
    <property type="match status" value="1"/>
</dbReference>
<dbReference type="CDD" id="cd07818">
    <property type="entry name" value="SRPBCC_1"/>
    <property type="match status" value="1"/>
</dbReference>
<evidence type="ECO:0000313" key="2">
    <source>
        <dbReference type="EMBL" id="ANW96675.1"/>
    </source>
</evidence>
<dbReference type="InterPro" id="IPR019587">
    <property type="entry name" value="Polyketide_cyclase/dehydratase"/>
</dbReference>
<dbReference type="Pfam" id="PF10604">
    <property type="entry name" value="Polyketide_cyc2"/>
    <property type="match status" value="1"/>
</dbReference>
<organism evidence="2 3">
    <name type="scientific">Wenyingzhuangia fucanilytica</name>
    <dbReference type="NCBI Taxonomy" id="1790137"/>
    <lineage>
        <taxon>Bacteria</taxon>
        <taxon>Pseudomonadati</taxon>
        <taxon>Bacteroidota</taxon>
        <taxon>Flavobacteriia</taxon>
        <taxon>Flavobacteriales</taxon>
        <taxon>Flavobacteriaceae</taxon>
        <taxon>Wenyingzhuangia</taxon>
    </lineage>
</organism>
<dbReference type="KEGG" id="wfu:AXE80_10495"/>
<dbReference type="AlphaFoldDB" id="A0A1B1Y7D0"/>
<dbReference type="OrthoDB" id="9807923at2"/>
<proteinExistence type="predicted"/>
<dbReference type="STRING" id="1790137.AXE80_10495"/>
<keyword evidence="1" id="KW-1133">Transmembrane helix</keyword>
<gene>
    <name evidence="2" type="ORF">AXE80_10495</name>
</gene>